<dbReference type="InterPro" id="IPR013658">
    <property type="entry name" value="SGL"/>
</dbReference>
<evidence type="ECO:0000313" key="5">
    <source>
        <dbReference type="EMBL" id="MBA8808544.1"/>
    </source>
</evidence>
<evidence type="ECO:0000256" key="3">
    <source>
        <dbReference type="SAM" id="SignalP"/>
    </source>
</evidence>
<sequence>MSRRSVALAAGALVLALAPAGCAAGPAASNDMPAGTAQRVTAERVLKVTSVHEETGMTLLEGPVFLDDGRLHLVDVTAPTGEPKVLAVDVGTREVDAVYTDEVGAYTSAQVSPYDGRLYLTDYAGGRIVSITPDGTDPRVVADGQVKGRAMHLDDLTFDDDGHLYVTDSSPVAYPAGTADGRVLRFDRHTGRPTVLAANLPNPNGISFDLDGGALWVSLLDANRIDRLVLDETGTAVTAGHTAIQVDGGLAQTDSNAVDAAGNLYQGMHGIPEIRVYGPDGTHLTTVSVPDGHQGLLSATNVAIRPGTTDAYVTVSGPAGGFVYRFDALAEGVRQSNGG</sequence>
<gene>
    <name evidence="5" type="ORF">FHX71_002486</name>
</gene>
<dbReference type="RefSeq" id="WP_182616619.1">
    <property type="nucleotide sequence ID" value="NZ_BAAATF010000003.1"/>
</dbReference>
<keyword evidence="6" id="KW-1185">Reference proteome</keyword>
<dbReference type="PANTHER" id="PTHR47572:SF4">
    <property type="entry name" value="LACTONASE DRP35"/>
    <property type="match status" value="1"/>
</dbReference>
<proteinExistence type="inferred from homology"/>
<dbReference type="PANTHER" id="PTHR47572">
    <property type="entry name" value="LIPOPROTEIN-RELATED"/>
    <property type="match status" value="1"/>
</dbReference>
<evidence type="ECO:0000256" key="1">
    <source>
        <dbReference type="ARBA" id="ARBA00008853"/>
    </source>
</evidence>
<dbReference type="EMBL" id="JACGWV010000001">
    <property type="protein sequence ID" value="MBA8808544.1"/>
    <property type="molecule type" value="Genomic_DNA"/>
</dbReference>
<dbReference type="Proteomes" id="UP000540568">
    <property type="component" value="Unassembled WGS sequence"/>
</dbReference>
<dbReference type="AlphaFoldDB" id="A0A7W3PEH7"/>
<comment type="caution">
    <text evidence="5">The sequence shown here is derived from an EMBL/GenBank/DDBJ whole genome shotgun (WGS) entry which is preliminary data.</text>
</comment>
<keyword evidence="3" id="KW-0732">Signal</keyword>
<dbReference type="InterPro" id="IPR051262">
    <property type="entry name" value="SMP-30/CGR1_Lactonase"/>
</dbReference>
<keyword evidence="2 5" id="KW-0378">Hydrolase</keyword>
<organism evidence="5 6">
    <name type="scientific">Promicromonospora sukumoe</name>
    <dbReference type="NCBI Taxonomy" id="88382"/>
    <lineage>
        <taxon>Bacteria</taxon>
        <taxon>Bacillati</taxon>
        <taxon>Actinomycetota</taxon>
        <taxon>Actinomycetes</taxon>
        <taxon>Micrococcales</taxon>
        <taxon>Promicromonosporaceae</taxon>
        <taxon>Promicromonospora</taxon>
    </lineage>
</organism>
<evidence type="ECO:0000256" key="2">
    <source>
        <dbReference type="ARBA" id="ARBA00022801"/>
    </source>
</evidence>
<dbReference type="InterPro" id="IPR011042">
    <property type="entry name" value="6-blade_b-propeller_TolB-like"/>
</dbReference>
<feature type="chain" id="PRO_5031015932" evidence="3">
    <location>
        <begin position="24"/>
        <end position="339"/>
    </location>
</feature>
<dbReference type="Gene3D" id="2.120.10.30">
    <property type="entry name" value="TolB, C-terminal domain"/>
    <property type="match status" value="1"/>
</dbReference>
<protein>
    <submittedName>
        <fullName evidence="5">Lactonase</fullName>
        <ecNumber evidence="5">3.1.1.-</ecNumber>
    </submittedName>
</protein>
<dbReference type="GO" id="GO:0016787">
    <property type="term" value="F:hydrolase activity"/>
    <property type="evidence" value="ECO:0007669"/>
    <property type="project" value="UniProtKB-KW"/>
</dbReference>
<feature type="domain" description="SMP-30/Gluconolactonase/LRE-like region" evidence="4">
    <location>
        <begin position="61"/>
        <end position="314"/>
    </location>
</feature>
<comment type="similarity">
    <text evidence="1">Belongs to the SMP-30/CGR1 family.</text>
</comment>
<reference evidence="5 6" key="1">
    <citation type="submission" date="2020-07" db="EMBL/GenBank/DDBJ databases">
        <title>Sequencing the genomes of 1000 actinobacteria strains.</title>
        <authorList>
            <person name="Klenk H.-P."/>
        </authorList>
    </citation>
    <scope>NUCLEOTIDE SEQUENCE [LARGE SCALE GENOMIC DNA]</scope>
    <source>
        <strain evidence="5 6">DSM 44121</strain>
    </source>
</reference>
<dbReference type="SUPFAM" id="SSF63829">
    <property type="entry name" value="Calcium-dependent phosphotriesterase"/>
    <property type="match status" value="1"/>
</dbReference>
<feature type="signal peptide" evidence="3">
    <location>
        <begin position="1"/>
        <end position="23"/>
    </location>
</feature>
<name>A0A7W3PEH7_9MICO</name>
<dbReference type="EC" id="3.1.1.-" evidence="5"/>
<evidence type="ECO:0000259" key="4">
    <source>
        <dbReference type="Pfam" id="PF08450"/>
    </source>
</evidence>
<evidence type="ECO:0000313" key="6">
    <source>
        <dbReference type="Proteomes" id="UP000540568"/>
    </source>
</evidence>
<accession>A0A7W3PEH7</accession>
<dbReference type="Pfam" id="PF08450">
    <property type="entry name" value="SGL"/>
    <property type="match status" value="1"/>
</dbReference>